<feature type="transmembrane region" description="Helical" evidence="1">
    <location>
        <begin position="150"/>
        <end position="171"/>
    </location>
</feature>
<dbReference type="AlphaFoldDB" id="A0A9D1HZP4"/>
<keyword evidence="1" id="KW-1133">Transmembrane helix</keyword>
<feature type="transmembrane region" description="Helical" evidence="1">
    <location>
        <begin position="334"/>
        <end position="353"/>
    </location>
</feature>
<reference evidence="3" key="2">
    <citation type="journal article" date="2021" name="PeerJ">
        <title>Extensive microbial diversity within the chicken gut microbiome revealed by metagenomics and culture.</title>
        <authorList>
            <person name="Gilroy R."/>
            <person name="Ravi A."/>
            <person name="Getino M."/>
            <person name="Pursley I."/>
            <person name="Horton D.L."/>
            <person name="Alikhan N.F."/>
            <person name="Baker D."/>
            <person name="Gharbi K."/>
            <person name="Hall N."/>
            <person name="Watson M."/>
            <person name="Adriaenssens E.M."/>
            <person name="Foster-Nyarko E."/>
            <person name="Jarju S."/>
            <person name="Secka A."/>
            <person name="Antonio M."/>
            <person name="Oren A."/>
            <person name="Chaudhuri R.R."/>
            <person name="La Ragione R."/>
            <person name="Hildebrand F."/>
            <person name="Pallen M.J."/>
        </authorList>
    </citation>
    <scope>NUCLEOTIDE SEQUENCE</scope>
    <source>
        <strain evidence="3">ChiHcec3-6078</strain>
    </source>
</reference>
<dbReference type="InterPro" id="IPR011642">
    <property type="entry name" value="Gate_dom"/>
</dbReference>
<feature type="domain" description="Nucleoside transporter/FeoB GTPase Gate" evidence="2">
    <location>
        <begin position="240"/>
        <end position="360"/>
    </location>
</feature>
<name>A0A9D1HZP4_9FIRM</name>
<feature type="transmembrane region" description="Helical" evidence="1">
    <location>
        <begin position="365"/>
        <end position="392"/>
    </location>
</feature>
<sequence length="393" mass="40816">MKISILLTGAKALLAVAAVFFLTFGLTAPFFSRLGELFVSSASRAAEGSAFASGAGLEIIRMITEGILPGVISVLSFVPSIALLFFCLSLLGESPILRELSIISDPLMRRFGLSGEALPALIMGFGCAVPAIASAGALRERSPGLRAILLIPLMPCGAKLPVCVLLCSSLFPGREGAALILLLLCDTAALLLMAAVLKRLAPKASPPPAFTPPFGPASAITASSLREAFRCALKSALDFVKKAFTVILAASAVCWLLENLGPGFEKASSPDESLLAHLGSFISPLFAPLGFGDWRAAAAIISGLSAKEAVAGTLSVLTEGSGASVSEIFTPPSGFSFLLFCILYIPCLPSLIAMKKQTGSLSVTALSVCLEFSLAWLLSFGAYRAAVLIFSFF</sequence>
<feature type="transmembrane region" description="Helical" evidence="1">
    <location>
        <begin position="67"/>
        <end position="91"/>
    </location>
</feature>
<dbReference type="Proteomes" id="UP000824090">
    <property type="component" value="Unassembled WGS sequence"/>
</dbReference>
<dbReference type="PANTHER" id="PTHR43185">
    <property type="entry name" value="FERROUS IRON TRANSPORT PROTEIN B"/>
    <property type="match status" value="1"/>
</dbReference>
<organism evidence="3 4">
    <name type="scientific">Candidatus Allocopromorpha excrementigallinarum</name>
    <dbReference type="NCBI Taxonomy" id="2840742"/>
    <lineage>
        <taxon>Bacteria</taxon>
        <taxon>Bacillati</taxon>
        <taxon>Bacillota</taxon>
        <taxon>Clostridia</taxon>
        <taxon>Eubacteriales</taxon>
        <taxon>Eubacteriaceae</taxon>
        <taxon>Eubacteriaceae incertae sedis</taxon>
        <taxon>Candidatus Allocopromorpha</taxon>
    </lineage>
</organism>
<dbReference type="InterPro" id="IPR050860">
    <property type="entry name" value="FeoB_GTPase"/>
</dbReference>
<feature type="transmembrane region" description="Helical" evidence="1">
    <location>
        <begin position="12"/>
        <end position="31"/>
    </location>
</feature>
<gene>
    <name evidence="3" type="ORF">IAC50_03180</name>
</gene>
<feature type="transmembrane region" description="Helical" evidence="1">
    <location>
        <begin position="117"/>
        <end position="138"/>
    </location>
</feature>
<dbReference type="Pfam" id="PF07670">
    <property type="entry name" value="Gate"/>
    <property type="match status" value="2"/>
</dbReference>
<evidence type="ECO:0000259" key="2">
    <source>
        <dbReference type="Pfam" id="PF07670"/>
    </source>
</evidence>
<dbReference type="GO" id="GO:0015093">
    <property type="term" value="F:ferrous iron transmembrane transporter activity"/>
    <property type="evidence" value="ECO:0007669"/>
    <property type="project" value="TreeGrafter"/>
</dbReference>
<feature type="transmembrane region" description="Helical" evidence="1">
    <location>
        <begin position="177"/>
        <end position="197"/>
    </location>
</feature>
<evidence type="ECO:0000313" key="4">
    <source>
        <dbReference type="Proteomes" id="UP000824090"/>
    </source>
</evidence>
<comment type="caution">
    <text evidence="3">The sequence shown here is derived from an EMBL/GenBank/DDBJ whole genome shotgun (WGS) entry which is preliminary data.</text>
</comment>
<evidence type="ECO:0000256" key="1">
    <source>
        <dbReference type="SAM" id="Phobius"/>
    </source>
</evidence>
<dbReference type="GO" id="GO:0005886">
    <property type="term" value="C:plasma membrane"/>
    <property type="evidence" value="ECO:0007669"/>
    <property type="project" value="TreeGrafter"/>
</dbReference>
<feature type="domain" description="Nucleoside transporter/FeoB GTPase Gate" evidence="2">
    <location>
        <begin position="74"/>
        <end position="165"/>
    </location>
</feature>
<dbReference type="EMBL" id="DVMP01000068">
    <property type="protein sequence ID" value="HIU25489.1"/>
    <property type="molecule type" value="Genomic_DNA"/>
</dbReference>
<keyword evidence="1" id="KW-0472">Membrane</keyword>
<dbReference type="PANTHER" id="PTHR43185:SF1">
    <property type="entry name" value="FE(2+) TRANSPORTER FEOB"/>
    <property type="match status" value="1"/>
</dbReference>
<proteinExistence type="predicted"/>
<protein>
    <submittedName>
        <fullName evidence="3">Ferrous iron transporter B</fullName>
    </submittedName>
</protein>
<reference evidence="3" key="1">
    <citation type="submission" date="2020-10" db="EMBL/GenBank/DDBJ databases">
        <authorList>
            <person name="Gilroy R."/>
        </authorList>
    </citation>
    <scope>NUCLEOTIDE SEQUENCE</scope>
    <source>
        <strain evidence="3">ChiHcec3-6078</strain>
    </source>
</reference>
<accession>A0A9D1HZP4</accession>
<keyword evidence="1" id="KW-0812">Transmembrane</keyword>
<evidence type="ECO:0000313" key="3">
    <source>
        <dbReference type="EMBL" id="HIU25489.1"/>
    </source>
</evidence>